<dbReference type="SMART" id="SM00176">
    <property type="entry name" value="RAN"/>
    <property type="match status" value="1"/>
</dbReference>
<dbReference type="PhylomeDB" id="A0A0G4FHC7"/>
<keyword evidence="1" id="KW-0547">Nucleotide-binding</keyword>
<dbReference type="Pfam" id="PF00071">
    <property type="entry name" value="Ras"/>
    <property type="match status" value="1"/>
</dbReference>
<name>A0A0G4FHC7_VITBC</name>
<sequence>MIEEDFETTLKVIVVGNGKVGKTSMITRFAKGVFTDDYKKTLAVDFLEKRTTLKSTGEEITFLLWDTAGQEEYDAVTRAYYKGAGAAIVSFSTNDRNSFDAVERWHNKVAEECGPIAMALVQNKVDLLDQAEMSAGEVEGLARKLSLKLYRTCVKDNLNVSEVFEYLGDEFLRRGGEAALQQKQITDIKELASTAPPASSGTSSGASPQAAAGGDANPSFTPGGVPSSASSPSAPISLHKKPKVQRTGGKKSRFPFNCSVA</sequence>
<dbReference type="InParanoid" id="A0A0G4FHC7"/>
<keyword evidence="5" id="KW-1185">Reference proteome</keyword>
<dbReference type="NCBIfam" id="TIGR00231">
    <property type="entry name" value="small_GTP"/>
    <property type="match status" value="1"/>
</dbReference>
<organism evidence="4 5">
    <name type="scientific">Vitrella brassicaformis (strain CCMP3155)</name>
    <dbReference type="NCBI Taxonomy" id="1169540"/>
    <lineage>
        <taxon>Eukaryota</taxon>
        <taxon>Sar</taxon>
        <taxon>Alveolata</taxon>
        <taxon>Colpodellida</taxon>
        <taxon>Vitrellaceae</taxon>
        <taxon>Vitrella</taxon>
    </lineage>
</organism>
<dbReference type="STRING" id="1169540.A0A0G4FHC7"/>
<dbReference type="EMBL" id="CDMY01000436">
    <property type="protein sequence ID" value="CEM12335.1"/>
    <property type="molecule type" value="Genomic_DNA"/>
</dbReference>
<keyword evidence="2" id="KW-0342">GTP-binding</keyword>
<dbReference type="VEuPathDB" id="CryptoDB:Vbra_15336"/>
<evidence type="ECO:0008006" key="6">
    <source>
        <dbReference type="Google" id="ProtNLM"/>
    </source>
</evidence>
<feature type="compositionally biased region" description="Basic residues" evidence="3">
    <location>
        <begin position="238"/>
        <end position="253"/>
    </location>
</feature>
<dbReference type="PROSITE" id="PS51420">
    <property type="entry name" value="RHO"/>
    <property type="match status" value="1"/>
</dbReference>
<dbReference type="InterPro" id="IPR050227">
    <property type="entry name" value="Rab"/>
</dbReference>
<dbReference type="GO" id="GO:0005525">
    <property type="term" value="F:GTP binding"/>
    <property type="evidence" value="ECO:0007669"/>
    <property type="project" value="UniProtKB-KW"/>
</dbReference>
<evidence type="ECO:0000256" key="2">
    <source>
        <dbReference type="ARBA" id="ARBA00023134"/>
    </source>
</evidence>
<dbReference type="PROSITE" id="PS51419">
    <property type="entry name" value="RAB"/>
    <property type="match status" value="1"/>
</dbReference>
<dbReference type="SMART" id="SM00174">
    <property type="entry name" value="RHO"/>
    <property type="match status" value="1"/>
</dbReference>
<evidence type="ECO:0000313" key="5">
    <source>
        <dbReference type="Proteomes" id="UP000041254"/>
    </source>
</evidence>
<dbReference type="SMART" id="SM00175">
    <property type="entry name" value="RAB"/>
    <property type="match status" value="1"/>
</dbReference>
<dbReference type="InterPro" id="IPR001806">
    <property type="entry name" value="Small_GTPase"/>
</dbReference>
<dbReference type="OrthoDB" id="6585768at2759"/>
<evidence type="ECO:0000256" key="3">
    <source>
        <dbReference type="SAM" id="MobiDB-lite"/>
    </source>
</evidence>
<evidence type="ECO:0000313" key="4">
    <source>
        <dbReference type="EMBL" id="CEM12335.1"/>
    </source>
</evidence>
<dbReference type="GO" id="GO:0003924">
    <property type="term" value="F:GTPase activity"/>
    <property type="evidence" value="ECO:0007669"/>
    <property type="project" value="InterPro"/>
</dbReference>
<gene>
    <name evidence="4" type="ORF">Vbra_15336</name>
</gene>
<feature type="region of interest" description="Disordered" evidence="3">
    <location>
        <begin position="192"/>
        <end position="261"/>
    </location>
</feature>
<dbReference type="FunFam" id="3.40.50.300:FF:001329">
    <property type="entry name" value="Small GTP-binding protein, putative"/>
    <property type="match status" value="1"/>
</dbReference>
<dbReference type="PRINTS" id="PR00449">
    <property type="entry name" value="RASTRNSFRMNG"/>
</dbReference>
<evidence type="ECO:0000256" key="1">
    <source>
        <dbReference type="ARBA" id="ARBA00022741"/>
    </source>
</evidence>
<dbReference type="OMA" id="KGIFTHA"/>
<accession>A0A0G4FHC7</accession>
<protein>
    <recommendedName>
        <fullName evidence="6">Ras-related protein Rab-23</fullName>
    </recommendedName>
</protein>
<dbReference type="Proteomes" id="UP000041254">
    <property type="component" value="Unassembled WGS sequence"/>
</dbReference>
<dbReference type="InterPro" id="IPR027417">
    <property type="entry name" value="P-loop_NTPase"/>
</dbReference>
<proteinExistence type="predicted"/>
<feature type="compositionally biased region" description="Low complexity" evidence="3">
    <location>
        <begin position="226"/>
        <end position="237"/>
    </location>
</feature>
<dbReference type="AlphaFoldDB" id="A0A0G4FHC7"/>
<reference evidence="4 5" key="1">
    <citation type="submission" date="2014-11" db="EMBL/GenBank/DDBJ databases">
        <authorList>
            <person name="Zhu J."/>
            <person name="Qi W."/>
            <person name="Song R."/>
        </authorList>
    </citation>
    <scope>NUCLEOTIDE SEQUENCE [LARGE SCALE GENOMIC DNA]</scope>
</reference>
<dbReference type="InterPro" id="IPR005225">
    <property type="entry name" value="Small_GTP-bd"/>
</dbReference>
<dbReference type="SUPFAM" id="SSF52540">
    <property type="entry name" value="P-loop containing nucleoside triphosphate hydrolases"/>
    <property type="match status" value="1"/>
</dbReference>
<feature type="compositionally biased region" description="Low complexity" evidence="3">
    <location>
        <begin position="192"/>
        <end position="214"/>
    </location>
</feature>
<dbReference type="PROSITE" id="PS51421">
    <property type="entry name" value="RAS"/>
    <property type="match status" value="1"/>
</dbReference>
<dbReference type="Gene3D" id="3.40.50.300">
    <property type="entry name" value="P-loop containing nucleotide triphosphate hydrolases"/>
    <property type="match status" value="1"/>
</dbReference>
<dbReference type="PANTHER" id="PTHR47977">
    <property type="entry name" value="RAS-RELATED PROTEIN RAB"/>
    <property type="match status" value="1"/>
</dbReference>
<dbReference type="SMART" id="SM00173">
    <property type="entry name" value="RAS"/>
    <property type="match status" value="1"/>
</dbReference>